<comment type="similarity">
    <text evidence="6">Belongs to the tRNA(Ile)-lysidine synthase family.</text>
</comment>
<comment type="function">
    <text evidence="6">Ligates lysine onto the cytidine present at position 34 of the AUA codon-specific tRNA(Ile) that contains the anticodon CAU, in an ATP-dependent manner. Cytidine is converted to lysidine, thus changing the amino acid specificity of the tRNA from methionine to isoleucine.</text>
</comment>
<dbReference type="EC" id="6.3.4.19" evidence="6"/>
<dbReference type="PANTHER" id="PTHR43033:SF1">
    <property type="entry name" value="TRNA(ILE)-LYSIDINE SYNTHASE-RELATED"/>
    <property type="match status" value="1"/>
</dbReference>
<feature type="binding site" evidence="6">
    <location>
        <begin position="33"/>
        <end position="38"/>
    </location>
    <ligand>
        <name>ATP</name>
        <dbReference type="ChEBI" id="CHEBI:30616"/>
    </ligand>
</feature>
<accession>W4HFY5</accession>
<comment type="caution">
    <text evidence="8">The sequence shown here is derived from an EMBL/GenBank/DDBJ whole genome shotgun (WGS) entry which is preliminary data.</text>
</comment>
<dbReference type="CDD" id="cd01992">
    <property type="entry name" value="TilS_N"/>
    <property type="match status" value="1"/>
</dbReference>
<gene>
    <name evidence="6" type="primary">tilS</name>
    <name evidence="8" type="ORF">ATO8_17635</name>
</gene>
<keyword evidence="9" id="KW-1185">Reference proteome</keyword>
<keyword evidence="4 6" id="KW-0067">ATP-binding</keyword>
<dbReference type="GO" id="GO:0005524">
    <property type="term" value="F:ATP binding"/>
    <property type="evidence" value="ECO:0007669"/>
    <property type="project" value="UniProtKB-UniRule"/>
</dbReference>
<dbReference type="InterPro" id="IPR012795">
    <property type="entry name" value="tRNA_Ile_lys_synt_N"/>
</dbReference>
<organism evidence="8 9">
    <name type="scientific">Roseivivax marinus</name>
    <dbReference type="NCBI Taxonomy" id="1379903"/>
    <lineage>
        <taxon>Bacteria</taxon>
        <taxon>Pseudomonadati</taxon>
        <taxon>Pseudomonadota</taxon>
        <taxon>Alphaproteobacteria</taxon>
        <taxon>Rhodobacterales</taxon>
        <taxon>Roseobacteraceae</taxon>
        <taxon>Roseivivax</taxon>
    </lineage>
</organism>
<comment type="domain">
    <text evidence="6">The N-terminal region contains the highly conserved SGGXDS motif, predicted to be a P-loop motif involved in ATP binding.</text>
</comment>
<evidence type="ECO:0000256" key="5">
    <source>
        <dbReference type="ARBA" id="ARBA00048539"/>
    </source>
</evidence>
<dbReference type="STRING" id="1379903.ATO8_17635"/>
<dbReference type="Gene3D" id="3.40.50.620">
    <property type="entry name" value="HUPs"/>
    <property type="match status" value="1"/>
</dbReference>
<protein>
    <recommendedName>
        <fullName evidence="6">tRNA(Ile)-lysidine synthase</fullName>
        <ecNumber evidence="6">6.3.4.19</ecNumber>
    </recommendedName>
    <alternativeName>
        <fullName evidence="6">tRNA(Ile)-2-lysyl-cytidine synthase</fullName>
    </alternativeName>
    <alternativeName>
        <fullName evidence="6">tRNA(Ile)-lysidine synthetase</fullName>
    </alternativeName>
</protein>
<evidence type="ECO:0000256" key="3">
    <source>
        <dbReference type="ARBA" id="ARBA00022741"/>
    </source>
</evidence>
<evidence type="ECO:0000313" key="8">
    <source>
        <dbReference type="EMBL" id="ETW11313.1"/>
    </source>
</evidence>
<dbReference type="GO" id="GO:0006400">
    <property type="term" value="P:tRNA modification"/>
    <property type="evidence" value="ECO:0007669"/>
    <property type="project" value="UniProtKB-UniRule"/>
</dbReference>
<dbReference type="PATRIC" id="fig|1317118.6.peg.3629"/>
<evidence type="ECO:0000256" key="2">
    <source>
        <dbReference type="ARBA" id="ARBA00022694"/>
    </source>
</evidence>
<sequence length="428" mass="45411">MSGVTGSLDARFAAEMGRLLGPDFPPALGVAVSGGGDSMAMLALAHNWARVWGVPLHVVTVDHGLRAESADEAAMVARECALLGHPHDILTWERTGDSTGNLMDAARRARLGLIDGWRGAIDHVLMAHTQDDVAETFVMRLARGAGVDGLAAMAPLRRVEGARGPWHVVRPCLSMGREELRHYVRTLQVPWAEDPTNRDPAYERARIRAQSAALAAVGLDAAALAATATRLARSKEALSLRAAEAAARIVETEPRTGALRIGRDGFAALDRDTQLRLLGGALRWVGGAEYAPRSVPLEALADRLLAGGGGTLAGCEVTCGREVIHVFREFAAVADHVAAPGALWDGRWRLDGPDRAEVRALGQPGWEQALPWRDADTAPPHRRALGLPALWDGGTLLACPALAPGSAEGLSFHPPRGAMTLDAFLLSD</sequence>
<dbReference type="SUPFAM" id="SSF52402">
    <property type="entry name" value="Adenine nucleotide alpha hydrolases-like"/>
    <property type="match status" value="1"/>
</dbReference>
<dbReference type="Pfam" id="PF01171">
    <property type="entry name" value="ATP_bind_3"/>
    <property type="match status" value="1"/>
</dbReference>
<reference evidence="8 9" key="1">
    <citation type="journal article" date="2014" name="Antonie Van Leeuwenhoek">
        <title>Roseivivax atlanticus sp. nov., isolated from surface seawater of the Atlantic Ocean.</title>
        <authorList>
            <person name="Li G."/>
            <person name="Lai Q."/>
            <person name="Liu X."/>
            <person name="Sun F."/>
            <person name="Shao Z."/>
        </authorList>
    </citation>
    <scope>NUCLEOTIDE SEQUENCE [LARGE SCALE GENOMIC DNA]</scope>
    <source>
        <strain evidence="8 9">22II-s10s</strain>
    </source>
</reference>
<dbReference type="GO" id="GO:0005737">
    <property type="term" value="C:cytoplasm"/>
    <property type="evidence" value="ECO:0007669"/>
    <property type="project" value="UniProtKB-SubCell"/>
</dbReference>
<dbReference type="AlphaFoldDB" id="W4HFY5"/>
<keyword evidence="3 6" id="KW-0547">Nucleotide-binding</keyword>
<dbReference type="eggNOG" id="COG0037">
    <property type="taxonomic scope" value="Bacteria"/>
</dbReference>
<evidence type="ECO:0000313" key="9">
    <source>
        <dbReference type="Proteomes" id="UP000019063"/>
    </source>
</evidence>
<comment type="subcellular location">
    <subcellularLocation>
        <location evidence="6">Cytoplasm</location>
    </subcellularLocation>
</comment>
<dbReference type="EMBL" id="AQQW01000013">
    <property type="protein sequence ID" value="ETW11313.1"/>
    <property type="molecule type" value="Genomic_DNA"/>
</dbReference>
<dbReference type="HAMAP" id="MF_01161">
    <property type="entry name" value="tRNA_Ile_lys_synt"/>
    <property type="match status" value="1"/>
</dbReference>
<comment type="catalytic activity">
    <reaction evidence="5 6">
        <text>cytidine(34) in tRNA(Ile2) + L-lysine + ATP = lysidine(34) in tRNA(Ile2) + AMP + diphosphate + H(+)</text>
        <dbReference type="Rhea" id="RHEA:43744"/>
        <dbReference type="Rhea" id="RHEA-COMP:10625"/>
        <dbReference type="Rhea" id="RHEA-COMP:10670"/>
        <dbReference type="ChEBI" id="CHEBI:15378"/>
        <dbReference type="ChEBI" id="CHEBI:30616"/>
        <dbReference type="ChEBI" id="CHEBI:32551"/>
        <dbReference type="ChEBI" id="CHEBI:33019"/>
        <dbReference type="ChEBI" id="CHEBI:82748"/>
        <dbReference type="ChEBI" id="CHEBI:83665"/>
        <dbReference type="ChEBI" id="CHEBI:456215"/>
        <dbReference type="EC" id="6.3.4.19"/>
    </reaction>
</comment>
<dbReference type="InterPro" id="IPR011063">
    <property type="entry name" value="TilS/TtcA_N"/>
</dbReference>
<feature type="domain" description="tRNA(Ile)-lysidine/2-thiocytidine synthase N-terminal" evidence="7">
    <location>
        <begin position="29"/>
        <end position="209"/>
    </location>
</feature>
<keyword evidence="6" id="KW-0963">Cytoplasm</keyword>
<dbReference type="NCBIfam" id="TIGR02432">
    <property type="entry name" value="lysidine_TilS_N"/>
    <property type="match status" value="1"/>
</dbReference>
<keyword evidence="2 6" id="KW-0819">tRNA processing</keyword>
<dbReference type="InterPro" id="IPR012094">
    <property type="entry name" value="tRNA_Ile_lys_synt"/>
</dbReference>
<proteinExistence type="inferred from homology"/>
<evidence type="ECO:0000256" key="6">
    <source>
        <dbReference type="HAMAP-Rule" id="MF_01161"/>
    </source>
</evidence>
<name>W4HFY5_9RHOB</name>
<dbReference type="GO" id="GO:0032267">
    <property type="term" value="F:tRNA(Ile)-lysidine synthase activity"/>
    <property type="evidence" value="ECO:0007669"/>
    <property type="project" value="UniProtKB-EC"/>
</dbReference>
<dbReference type="InterPro" id="IPR014729">
    <property type="entry name" value="Rossmann-like_a/b/a_fold"/>
</dbReference>
<evidence type="ECO:0000259" key="7">
    <source>
        <dbReference type="Pfam" id="PF01171"/>
    </source>
</evidence>
<evidence type="ECO:0000256" key="4">
    <source>
        <dbReference type="ARBA" id="ARBA00022840"/>
    </source>
</evidence>
<keyword evidence="1 6" id="KW-0436">Ligase</keyword>
<dbReference type="Proteomes" id="UP000019063">
    <property type="component" value="Unassembled WGS sequence"/>
</dbReference>
<dbReference type="PANTHER" id="PTHR43033">
    <property type="entry name" value="TRNA(ILE)-LYSIDINE SYNTHASE-RELATED"/>
    <property type="match status" value="1"/>
</dbReference>
<evidence type="ECO:0000256" key="1">
    <source>
        <dbReference type="ARBA" id="ARBA00022598"/>
    </source>
</evidence>